<keyword evidence="1" id="KW-1133">Transmembrane helix</keyword>
<evidence type="ECO:0000313" key="2">
    <source>
        <dbReference type="EMBL" id="CAK0902107.1"/>
    </source>
</evidence>
<feature type="non-terminal residue" evidence="2">
    <location>
        <position position="127"/>
    </location>
</feature>
<protein>
    <submittedName>
        <fullName evidence="2">Uncharacterized protein</fullName>
    </submittedName>
</protein>
<dbReference type="Proteomes" id="UP001189429">
    <property type="component" value="Unassembled WGS sequence"/>
</dbReference>
<name>A0ABN9XQ96_9DINO</name>
<dbReference type="EMBL" id="CAUYUJ010021023">
    <property type="protein sequence ID" value="CAK0902107.1"/>
    <property type="molecule type" value="Genomic_DNA"/>
</dbReference>
<reference evidence="2" key="1">
    <citation type="submission" date="2023-10" db="EMBL/GenBank/DDBJ databases">
        <authorList>
            <person name="Chen Y."/>
            <person name="Shah S."/>
            <person name="Dougan E. K."/>
            <person name="Thang M."/>
            <person name="Chan C."/>
        </authorList>
    </citation>
    <scope>NUCLEOTIDE SEQUENCE [LARGE SCALE GENOMIC DNA]</scope>
</reference>
<keyword evidence="1" id="KW-0472">Membrane</keyword>
<organism evidence="2 3">
    <name type="scientific">Prorocentrum cordatum</name>
    <dbReference type="NCBI Taxonomy" id="2364126"/>
    <lineage>
        <taxon>Eukaryota</taxon>
        <taxon>Sar</taxon>
        <taxon>Alveolata</taxon>
        <taxon>Dinophyceae</taxon>
        <taxon>Prorocentrales</taxon>
        <taxon>Prorocentraceae</taxon>
        <taxon>Prorocentrum</taxon>
    </lineage>
</organism>
<evidence type="ECO:0000313" key="3">
    <source>
        <dbReference type="Proteomes" id="UP001189429"/>
    </source>
</evidence>
<keyword evidence="1" id="KW-0812">Transmembrane</keyword>
<feature type="transmembrane region" description="Helical" evidence="1">
    <location>
        <begin position="100"/>
        <end position="119"/>
    </location>
</feature>
<sequence>MRRDSAHLCYGPHSQAAHLAELQAQADEEAVALGGPPEELPDEEGPVPPPRVVANPKTSTMDDLYHDLEAVPFPDERIKDARELLGENSASEIQRIQGSLQVPFGLVFLALVSLASFSMHRTVAMYT</sequence>
<evidence type="ECO:0000256" key="1">
    <source>
        <dbReference type="SAM" id="Phobius"/>
    </source>
</evidence>
<comment type="caution">
    <text evidence="2">The sequence shown here is derived from an EMBL/GenBank/DDBJ whole genome shotgun (WGS) entry which is preliminary data.</text>
</comment>
<proteinExistence type="predicted"/>
<gene>
    <name evidence="2" type="ORF">PCOR1329_LOCUS78818</name>
</gene>
<keyword evidence="3" id="KW-1185">Reference proteome</keyword>
<accession>A0ABN9XQ96</accession>